<dbReference type="AlphaFoldDB" id="A0A9W8BM65"/>
<feature type="compositionally biased region" description="Basic and acidic residues" evidence="3">
    <location>
        <begin position="25"/>
        <end position="37"/>
    </location>
</feature>
<proteinExistence type="inferred from homology"/>
<organism evidence="4 5">
    <name type="scientific">Coemansia thaxteri</name>
    <dbReference type="NCBI Taxonomy" id="2663907"/>
    <lineage>
        <taxon>Eukaryota</taxon>
        <taxon>Fungi</taxon>
        <taxon>Fungi incertae sedis</taxon>
        <taxon>Zoopagomycota</taxon>
        <taxon>Kickxellomycotina</taxon>
        <taxon>Kickxellomycetes</taxon>
        <taxon>Kickxellales</taxon>
        <taxon>Kickxellaceae</taxon>
        <taxon>Coemansia</taxon>
    </lineage>
</organism>
<dbReference type="GO" id="GO:0015031">
    <property type="term" value="P:protein transport"/>
    <property type="evidence" value="ECO:0007669"/>
    <property type="project" value="UniProtKB-KW"/>
</dbReference>
<keyword evidence="5" id="KW-1185">Reference proteome</keyword>
<keyword evidence="2" id="KW-0813">Transport</keyword>
<feature type="region of interest" description="Disordered" evidence="3">
    <location>
        <begin position="1"/>
        <end position="37"/>
    </location>
</feature>
<evidence type="ECO:0000256" key="2">
    <source>
        <dbReference type="PIRNR" id="PIRNR028983"/>
    </source>
</evidence>
<reference evidence="4" key="1">
    <citation type="submission" date="2022-07" db="EMBL/GenBank/DDBJ databases">
        <title>Phylogenomic reconstructions and comparative analyses of Kickxellomycotina fungi.</title>
        <authorList>
            <person name="Reynolds N.K."/>
            <person name="Stajich J.E."/>
            <person name="Barry K."/>
            <person name="Grigoriev I.V."/>
            <person name="Crous P."/>
            <person name="Smith M.E."/>
        </authorList>
    </citation>
    <scope>NUCLEOTIDE SEQUENCE</scope>
    <source>
        <strain evidence="4">IMI 214461</strain>
    </source>
</reference>
<comment type="subcellular location">
    <subcellularLocation>
        <location evidence="2">Nucleus</location>
    </subcellularLocation>
</comment>
<protein>
    <recommendedName>
        <fullName evidence="2">Protein BCP1</fullName>
    </recommendedName>
</protein>
<evidence type="ECO:0000313" key="5">
    <source>
        <dbReference type="Proteomes" id="UP001150907"/>
    </source>
</evidence>
<evidence type="ECO:0000313" key="4">
    <source>
        <dbReference type="EMBL" id="KAJ2007574.1"/>
    </source>
</evidence>
<dbReference type="EMBL" id="JANBQF010000023">
    <property type="protein sequence ID" value="KAJ2007574.1"/>
    <property type="molecule type" value="Genomic_DNA"/>
</dbReference>
<dbReference type="GO" id="GO:0005634">
    <property type="term" value="C:nucleus"/>
    <property type="evidence" value="ECO:0007669"/>
    <property type="project" value="UniProtKB-SubCell"/>
</dbReference>
<dbReference type="PANTHER" id="PTHR13261:SF0">
    <property type="entry name" value="BRCA2 AND CDKN1A-INTERACTING PROTEIN"/>
    <property type="match status" value="1"/>
</dbReference>
<dbReference type="Pfam" id="PF13862">
    <property type="entry name" value="BCCIP"/>
    <property type="match status" value="1"/>
</dbReference>
<name>A0A9W8BM65_9FUNG</name>
<evidence type="ECO:0000256" key="1">
    <source>
        <dbReference type="ARBA" id="ARBA00006781"/>
    </source>
</evidence>
<sequence length="295" mass="32471">MNRKRTHDSDNDPEDASMSGNESSSSKDSDSSSQKEGEVVDVDFEFFDPKPIDFHAMKRMLIGSFGDDAEDFNISALVDLILEQNTIGSTVKVEGDDDPYAFLTVLNMHVHGDKEPIQQIKAYLLKKAEKKAASAAAAAKLSEIFNGSGHVGLLISERVVNMPPQVIAPMLKMLMEELEWAVEDGEPYNFEYYVLVAPMYKETEALDDDEGGQSRTAAPAMAIDAFAHAEDEFIEEFACAKFDYKFSRSPKRAAESRNSFADTGLAASRRCLVIHKSKVAPLIARLEAALAMPTS</sequence>
<comment type="similarity">
    <text evidence="1 2">Belongs to the BCP1 family.</text>
</comment>
<dbReference type="Proteomes" id="UP001150907">
    <property type="component" value="Unassembled WGS sequence"/>
</dbReference>
<evidence type="ECO:0000256" key="3">
    <source>
        <dbReference type="SAM" id="MobiDB-lite"/>
    </source>
</evidence>
<accession>A0A9W8BM65</accession>
<dbReference type="InterPro" id="IPR025602">
    <property type="entry name" value="BCP1_family"/>
</dbReference>
<keyword evidence="2" id="KW-0539">Nucleus</keyword>
<gene>
    <name evidence="4" type="primary">BCP1</name>
    <name evidence="4" type="ORF">H4R26_000711</name>
</gene>
<comment type="function">
    <text evidence="2">Involved in nuclear export, actin cytoskeleton organization and vesicular transport.</text>
</comment>
<dbReference type="PIRSF" id="PIRSF028983">
    <property type="entry name" value="BCP1"/>
    <property type="match status" value="1"/>
</dbReference>
<keyword evidence="2" id="KW-0653">Protein transport</keyword>
<comment type="caution">
    <text evidence="4">The sequence shown here is derived from an EMBL/GenBank/DDBJ whole genome shotgun (WGS) entry which is preliminary data.</text>
</comment>
<dbReference type="PANTHER" id="PTHR13261">
    <property type="entry name" value="BRCA2 AND CDKN1A INTERACTING PROTEIN"/>
    <property type="match status" value="1"/>
</dbReference>
<dbReference type="OrthoDB" id="27543at2759"/>